<keyword evidence="1" id="KW-0808">Transferase</keyword>
<dbReference type="AlphaFoldDB" id="A0A8I1DSB3"/>
<protein>
    <submittedName>
        <fullName evidence="1">Shikimate kinase</fullName>
    </submittedName>
</protein>
<dbReference type="InterPro" id="IPR027417">
    <property type="entry name" value="P-loop_NTPase"/>
</dbReference>
<dbReference type="GO" id="GO:0016301">
    <property type="term" value="F:kinase activity"/>
    <property type="evidence" value="ECO:0007669"/>
    <property type="project" value="UniProtKB-KW"/>
</dbReference>
<organism evidence="1 2">
    <name type="scientific">Burkholderia cepacia</name>
    <name type="common">Pseudomonas cepacia</name>
    <dbReference type="NCBI Taxonomy" id="292"/>
    <lineage>
        <taxon>Bacteria</taxon>
        <taxon>Pseudomonadati</taxon>
        <taxon>Pseudomonadota</taxon>
        <taxon>Betaproteobacteria</taxon>
        <taxon>Burkholderiales</taxon>
        <taxon>Burkholderiaceae</taxon>
        <taxon>Burkholderia</taxon>
        <taxon>Burkholderia cepacia complex</taxon>
    </lineage>
</organism>
<feature type="non-terminal residue" evidence="1">
    <location>
        <position position="22"/>
    </location>
</feature>
<reference evidence="1" key="1">
    <citation type="submission" date="2020-12" db="EMBL/GenBank/DDBJ databases">
        <title>Burkholderia cepacia complex in Mexico.</title>
        <authorList>
            <person name="Estrada P."/>
        </authorList>
    </citation>
    <scope>NUCLEOTIDE SEQUENCE</scope>
    <source>
        <strain evidence="1">871</strain>
    </source>
</reference>
<evidence type="ECO:0000313" key="2">
    <source>
        <dbReference type="Proteomes" id="UP000645612"/>
    </source>
</evidence>
<name>A0A8I1DSB3_BURCE</name>
<comment type="caution">
    <text evidence="1">The sequence shown here is derived from an EMBL/GenBank/DDBJ whole genome shotgun (WGS) entry which is preliminary data.</text>
</comment>
<accession>A0A8I1DSB3</accession>
<gene>
    <name evidence="1" type="ORF">JAO13_42340</name>
</gene>
<dbReference type="EMBL" id="JAEDXG010000485">
    <property type="protein sequence ID" value="MBH9703060.1"/>
    <property type="molecule type" value="Genomic_DNA"/>
</dbReference>
<dbReference type="Pfam" id="PF01202">
    <property type="entry name" value="SKI"/>
    <property type="match status" value="1"/>
</dbReference>
<dbReference type="SUPFAM" id="SSF52540">
    <property type="entry name" value="P-loop containing nucleoside triphosphate hydrolases"/>
    <property type="match status" value="1"/>
</dbReference>
<dbReference type="Proteomes" id="UP000645612">
    <property type="component" value="Unassembled WGS sequence"/>
</dbReference>
<dbReference type="InterPro" id="IPR031322">
    <property type="entry name" value="Shikimate/glucono_kinase"/>
</dbReference>
<dbReference type="Gene3D" id="3.40.50.300">
    <property type="entry name" value="P-loop containing nucleotide triphosphate hydrolases"/>
    <property type="match status" value="1"/>
</dbReference>
<sequence length="22" mass="2226">MMGAGKSTLGRALAASLGWTFV</sequence>
<keyword evidence="1" id="KW-0418">Kinase</keyword>
<evidence type="ECO:0000313" key="1">
    <source>
        <dbReference type="EMBL" id="MBH9703060.1"/>
    </source>
</evidence>
<proteinExistence type="predicted"/>